<dbReference type="InterPro" id="IPR005913">
    <property type="entry name" value="dTDP_dehydrorham_reduct"/>
</dbReference>
<proteinExistence type="predicted"/>
<evidence type="ECO:0000259" key="1">
    <source>
        <dbReference type="Pfam" id="PF04321"/>
    </source>
</evidence>
<dbReference type="AlphaFoldDB" id="A0A3B0SLV7"/>
<accession>A0A3B0SLV7</accession>
<organism evidence="2">
    <name type="scientific">hydrothermal vent metagenome</name>
    <dbReference type="NCBI Taxonomy" id="652676"/>
    <lineage>
        <taxon>unclassified sequences</taxon>
        <taxon>metagenomes</taxon>
        <taxon>ecological metagenomes</taxon>
    </lineage>
</organism>
<feature type="domain" description="RmlD-like substrate binding" evidence="1">
    <location>
        <begin position="1"/>
        <end position="289"/>
    </location>
</feature>
<dbReference type="PANTHER" id="PTHR10491:SF4">
    <property type="entry name" value="METHIONINE ADENOSYLTRANSFERASE 2 SUBUNIT BETA"/>
    <property type="match status" value="1"/>
</dbReference>
<keyword evidence="2" id="KW-0560">Oxidoreductase</keyword>
<dbReference type="Gene3D" id="3.40.50.720">
    <property type="entry name" value="NAD(P)-binding Rossmann-like Domain"/>
    <property type="match status" value="1"/>
</dbReference>
<dbReference type="EMBL" id="UOEE01000245">
    <property type="protein sequence ID" value="VAV97383.1"/>
    <property type="molecule type" value="Genomic_DNA"/>
</dbReference>
<dbReference type="InterPro" id="IPR036291">
    <property type="entry name" value="NAD(P)-bd_dom_sf"/>
</dbReference>
<dbReference type="SUPFAM" id="SSF51735">
    <property type="entry name" value="NAD(P)-binding Rossmann-fold domains"/>
    <property type="match status" value="1"/>
</dbReference>
<name>A0A3B0SLV7_9ZZZZ</name>
<dbReference type="GO" id="GO:0008831">
    <property type="term" value="F:dTDP-4-dehydrorhamnose reductase activity"/>
    <property type="evidence" value="ECO:0007669"/>
    <property type="project" value="UniProtKB-EC"/>
</dbReference>
<dbReference type="Pfam" id="PF04321">
    <property type="entry name" value="RmlD_sub_bind"/>
    <property type="match status" value="1"/>
</dbReference>
<dbReference type="NCBIfam" id="TIGR01214">
    <property type="entry name" value="rmlD"/>
    <property type="match status" value="1"/>
</dbReference>
<dbReference type="InterPro" id="IPR029903">
    <property type="entry name" value="RmlD-like-bd"/>
</dbReference>
<protein>
    <submittedName>
        <fullName evidence="2">dTDP-4-dehydrorhamnose reductase</fullName>
        <ecNumber evidence="2">1.1.1.133</ecNumber>
    </submittedName>
</protein>
<dbReference type="Gene3D" id="3.90.25.10">
    <property type="entry name" value="UDP-galactose 4-epimerase, domain 1"/>
    <property type="match status" value="1"/>
</dbReference>
<gene>
    <name evidence="2" type="ORF">MNBD_ALPHA06-84</name>
</gene>
<evidence type="ECO:0000313" key="2">
    <source>
        <dbReference type="EMBL" id="VAV97383.1"/>
    </source>
</evidence>
<reference evidence="2" key="1">
    <citation type="submission" date="2018-06" db="EMBL/GenBank/DDBJ databases">
        <authorList>
            <person name="Zhirakovskaya E."/>
        </authorList>
    </citation>
    <scope>NUCLEOTIDE SEQUENCE</scope>
</reference>
<dbReference type="CDD" id="cd05254">
    <property type="entry name" value="dTDP_HR_like_SDR_e"/>
    <property type="match status" value="1"/>
</dbReference>
<sequence>MKILVAGASGQVATSLVVAAKPSKTQLVALGRPALDLVQPDTLIAAIKQHQPDLIINTAAWTDVDAAEDDPSATHAINAKGAGELAKAAAEQGIGIIHFSTDYVYDGAGNTPFCESDKTAPQNVYGHSKLAGEQAVIAVNPRHWIIRTSWVFSPYGHNFLKTVLRLAGQHSALKMVADQTGCPTYAPHLAEAVLQLATQIQTRGEDCPVGLFSLAGTGATHWAGFAEEVLTQSAKRGGPSADIEPVASSAFPTTAKRPTNSILNCSKAKQTFDITLPPWQQGVTECLDVLLK</sequence>
<dbReference type="PANTHER" id="PTHR10491">
    <property type="entry name" value="DTDP-4-DEHYDRORHAMNOSE REDUCTASE"/>
    <property type="match status" value="1"/>
</dbReference>
<dbReference type="EC" id="1.1.1.133" evidence="2"/>